<proteinExistence type="predicted"/>
<dbReference type="EMBL" id="JAIVGD010000028">
    <property type="protein sequence ID" value="KAH0738229.1"/>
    <property type="molecule type" value="Genomic_DNA"/>
</dbReference>
<dbReference type="Proteomes" id="UP000826656">
    <property type="component" value="Unassembled WGS sequence"/>
</dbReference>
<reference evidence="2 3" key="1">
    <citation type="journal article" date="2021" name="bioRxiv">
        <title>Chromosome-scale and haplotype-resolved genome assembly of a tetraploid potato cultivar.</title>
        <authorList>
            <person name="Sun H."/>
            <person name="Jiao W.-B."/>
            <person name="Krause K."/>
            <person name="Campoy J.A."/>
            <person name="Goel M."/>
            <person name="Folz-Donahue K."/>
            <person name="Kukat C."/>
            <person name="Huettel B."/>
            <person name="Schneeberger K."/>
        </authorList>
    </citation>
    <scope>NUCLEOTIDE SEQUENCE [LARGE SCALE GENOMIC DNA]</scope>
    <source>
        <strain evidence="2">SolTubOtavaFocal</strain>
        <tissue evidence="2">Leaves</tissue>
    </source>
</reference>
<name>A0ABQ7TVY4_SOLTU</name>
<feature type="region of interest" description="Disordered" evidence="1">
    <location>
        <begin position="1"/>
        <end position="47"/>
    </location>
</feature>
<evidence type="ECO:0000313" key="2">
    <source>
        <dbReference type="EMBL" id="KAH0738229.1"/>
    </source>
</evidence>
<organism evidence="2 3">
    <name type="scientific">Solanum tuberosum</name>
    <name type="common">Potato</name>
    <dbReference type="NCBI Taxonomy" id="4113"/>
    <lineage>
        <taxon>Eukaryota</taxon>
        <taxon>Viridiplantae</taxon>
        <taxon>Streptophyta</taxon>
        <taxon>Embryophyta</taxon>
        <taxon>Tracheophyta</taxon>
        <taxon>Spermatophyta</taxon>
        <taxon>Magnoliopsida</taxon>
        <taxon>eudicotyledons</taxon>
        <taxon>Gunneridae</taxon>
        <taxon>Pentapetalae</taxon>
        <taxon>asterids</taxon>
        <taxon>lamiids</taxon>
        <taxon>Solanales</taxon>
        <taxon>Solanaceae</taxon>
        <taxon>Solanoideae</taxon>
        <taxon>Solaneae</taxon>
        <taxon>Solanum</taxon>
    </lineage>
</organism>
<evidence type="ECO:0000256" key="1">
    <source>
        <dbReference type="SAM" id="MobiDB-lite"/>
    </source>
</evidence>
<protein>
    <submittedName>
        <fullName evidence="2">Uncharacterized protein</fullName>
    </submittedName>
</protein>
<gene>
    <name evidence="2" type="ORF">KY290_036934</name>
</gene>
<comment type="caution">
    <text evidence="2">The sequence shown here is derived from an EMBL/GenBank/DDBJ whole genome shotgun (WGS) entry which is preliminary data.</text>
</comment>
<accession>A0ABQ7TVY4</accession>
<sequence length="103" mass="12011">MSSEEKSENERKEKRDDHESKKEKDDSEVEREKQKNTHGKVYIEKPKSLDELNPKVIDTTSPIEKVMRHNSSRPDKCELNKVFSTNEEEGSCILFVMPIGVLY</sequence>
<evidence type="ECO:0000313" key="3">
    <source>
        <dbReference type="Proteomes" id="UP000826656"/>
    </source>
</evidence>
<keyword evidence="3" id="KW-1185">Reference proteome</keyword>